<dbReference type="PANTHER" id="PTHR32465:SF0">
    <property type="entry name" value="BARDET-BIEDL SYNDROME 2 PROTEIN"/>
    <property type="match status" value="1"/>
</dbReference>
<keyword evidence="5 7" id="KW-0206">Cytoskeleton</keyword>
<evidence type="ECO:0000256" key="3">
    <source>
        <dbReference type="ARBA" id="ARBA00022737"/>
    </source>
</evidence>
<evidence type="ECO:0000259" key="13">
    <source>
        <dbReference type="Pfam" id="PF23351"/>
    </source>
</evidence>
<evidence type="ECO:0000259" key="9">
    <source>
        <dbReference type="Pfam" id="PF14781"/>
    </source>
</evidence>
<keyword evidence="3" id="KW-0677">Repeat</keyword>
<dbReference type="Proteomes" id="UP001181693">
    <property type="component" value="Unassembled WGS sequence"/>
</dbReference>
<evidence type="ECO:0000259" key="12">
    <source>
        <dbReference type="Pfam" id="PF23350"/>
    </source>
</evidence>
<evidence type="ECO:0000256" key="6">
    <source>
        <dbReference type="ARBA" id="ARBA00023273"/>
    </source>
</evidence>
<dbReference type="GO" id="GO:0034464">
    <property type="term" value="C:BBSome"/>
    <property type="evidence" value="ECO:0007669"/>
    <property type="project" value="UniProtKB-UniRule"/>
</dbReference>
<feature type="domain" description="Ciliary BBSome complex subunit 2 N-terminal" evidence="9">
    <location>
        <begin position="20"/>
        <end position="126"/>
    </location>
</feature>
<evidence type="ECO:0000256" key="2">
    <source>
        <dbReference type="ARBA" id="ARBA00022490"/>
    </source>
</evidence>
<dbReference type="GO" id="GO:0036064">
    <property type="term" value="C:ciliary basal body"/>
    <property type="evidence" value="ECO:0007669"/>
    <property type="project" value="TreeGrafter"/>
</dbReference>
<dbReference type="Pfam" id="PF23353">
    <property type="entry name" value="BBS2_hp"/>
    <property type="match status" value="1"/>
</dbReference>
<feature type="domain" description="Ciliary BBSome complex subunit 2 middle region" evidence="11">
    <location>
        <begin position="165"/>
        <end position="272"/>
    </location>
</feature>
<keyword evidence="6 7" id="KW-0966">Cell projection</keyword>
<dbReference type="PANTHER" id="PTHR32465">
    <property type="entry name" value="BARDET-BIEDL SYNDROME 2 PROTEIN"/>
    <property type="match status" value="1"/>
</dbReference>
<evidence type="ECO:0000313" key="15">
    <source>
        <dbReference type="EMBL" id="DBA16990.1"/>
    </source>
</evidence>
<sequence length="728" mass="80759">MLVPIFTLKLNHKINPRMVAVGKYDGIHPCLTAATQAGKVFIHNPHSRNQRVSSNRLIQSAQDTDISLLNINQSVSCLTAGLLDPHQSCDSLIVGTQTNLLAYDVHNNSDLFYKEIADGANAVVLGSLGDVSCPLAIIGGNCALQGFDYKGNDMFWTVTGDNVRSLALCDFDGDGKKELLVGSEDFDIRVFKEDEIVAEMTETETITAMCPMYSSRFGYALSNGTVGVYDRMSRYWRIKSKNLAMSIHAFDLNSDGVCELITGWSNGKVDARSDRTGEVIFKDNFSSSIAGVVEGDYRMDGKTQLICCSIDGEVRGYLPSSQQTPGSLMDTSVEQELVRELSQKKQNLLLELKNYQENSKAESRSQASEPDGQMGVIPANTQLQTALSVTLGSETQIAHVELSISTSNDTIIRAVLIFAEGIFEGESHVVHPSAHNLTGRIRVPICPPKDVPVDLHIKAFVGYKSSVQFHVFELTRQLPRFSMYVLSSPTSSPEPSSYVTFSINERVQRVVLWLNQNFLLPEDTEVQSAPFQICFTSLRDSGNLLINMKPNGEVGDSLFIITLRTDDLDLAGDIIQSLAAFLAIEDLPVEADFPKYFDQLRKVLVQVDESHSVHQKLTADMADQSNLIRSMLVQAEDARLMRDIKNMKKGYTELYDLNRDLINRYKIRCNNHTELLNNLKCVNQAIQRAGRLRVGKPKAQVITACRDAIRTNNINALFRIMRVGAMSS</sequence>
<feature type="domain" description="BBS2 C-terminal helix bundle" evidence="13">
    <location>
        <begin position="696"/>
        <end position="722"/>
    </location>
</feature>
<dbReference type="PIRSF" id="PIRSF013684">
    <property type="entry name" value="BBS2"/>
    <property type="match status" value="1"/>
</dbReference>
<dbReference type="Pfam" id="PF23351">
    <property type="entry name" value="BBS2_CtH"/>
    <property type="match status" value="1"/>
</dbReference>
<dbReference type="SUPFAM" id="SSF50978">
    <property type="entry name" value="WD40 repeat-like"/>
    <property type="match status" value="1"/>
</dbReference>
<evidence type="ECO:0000256" key="8">
    <source>
        <dbReference type="SAM" id="Coils"/>
    </source>
</evidence>
<proteinExistence type="predicted"/>
<evidence type="ECO:0000256" key="1">
    <source>
        <dbReference type="ARBA" id="ARBA00004245"/>
    </source>
</evidence>
<name>A0AAV2ZN52_PYXAD</name>
<feature type="coiled-coil region" evidence="8">
    <location>
        <begin position="338"/>
        <end position="365"/>
    </location>
</feature>
<dbReference type="InterPro" id="IPR055381">
    <property type="entry name" value="BBS2_CtH_dom"/>
</dbReference>
<evidence type="ECO:0000259" key="10">
    <source>
        <dbReference type="Pfam" id="PF14782"/>
    </source>
</evidence>
<dbReference type="InterPro" id="IPR029333">
    <property type="entry name" value="BBS2_GAE_dom"/>
</dbReference>
<comment type="subcellular location">
    <subcellularLocation>
        <location evidence="7">Cell projection</location>
        <location evidence="7">Cilium membrane</location>
    </subcellularLocation>
    <subcellularLocation>
        <location evidence="7">Cytoplasm</location>
        <location evidence="7">Cytoskeleton</location>
        <location evidence="7">Microtubule organizing center</location>
        <location evidence="7">Centrosome</location>
        <location evidence="7">Centriolar satellite</location>
    </subcellularLocation>
    <subcellularLocation>
        <location evidence="1">Cytoplasm</location>
        <location evidence="1">Cytoskeleton</location>
    </subcellularLocation>
</comment>
<dbReference type="GO" id="GO:0031514">
    <property type="term" value="C:motile cilium"/>
    <property type="evidence" value="ECO:0007669"/>
    <property type="project" value="TreeGrafter"/>
</dbReference>
<keyword evidence="8" id="KW-0175">Coiled coil</keyword>
<dbReference type="InterPro" id="IPR055379">
    <property type="entry name" value="BBS2_pf_dom"/>
</dbReference>
<organism evidence="15 16">
    <name type="scientific">Pyxicephalus adspersus</name>
    <name type="common">African bullfrog</name>
    <dbReference type="NCBI Taxonomy" id="30357"/>
    <lineage>
        <taxon>Eukaryota</taxon>
        <taxon>Metazoa</taxon>
        <taxon>Chordata</taxon>
        <taxon>Craniata</taxon>
        <taxon>Vertebrata</taxon>
        <taxon>Euteleostomi</taxon>
        <taxon>Amphibia</taxon>
        <taxon>Batrachia</taxon>
        <taxon>Anura</taxon>
        <taxon>Neobatrachia</taxon>
        <taxon>Ranoidea</taxon>
        <taxon>Pyxicephalidae</taxon>
        <taxon>Pyxicephalinae</taxon>
        <taxon>Pyxicephalus</taxon>
    </lineage>
</organism>
<keyword evidence="4 7" id="KW-0969">Cilium</keyword>
<evidence type="ECO:0000259" key="14">
    <source>
        <dbReference type="Pfam" id="PF23353"/>
    </source>
</evidence>
<dbReference type="AlphaFoldDB" id="A0AAV2ZN52"/>
<protein>
    <recommendedName>
        <fullName evidence="7">Bardet-Biedl syndrome 2 protein homolog</fullName>
    </recommendedName>
</protein>
<evidence type="ECO:0000313" key="16">
    <source>
        <dbReference type="Proteomes" id="UP001181693"/>
    </source>
</evidence>
<gene>
    <name evidence="15" type="ORF">GDO54_002510</name>
</gene>
<dbReference type="GO" id="GO:0043005">
    <property type="term" value="C:neuron projection"/>
    <property type="evidence" value="ECO:0007669"/>
    <property type="project" value="TreeGrafter"/>
</dbReference>
<keyword evidence="2 7" id="KW-0963">Cytoplasm</keyword>
<dbReference type="GO" id="GO:0060170">
    <property type="term" value="C:ciliary membrane"/>
    <property type="evidence" value="ECO:0007669"/>
    <property type="project" value="UniProtKB-SubCell"/>
</dbReference>
<dbReference type="EMBL" id="DYDO01000010">
    <property type="protein sequence ID" value="DBA16990.1"/>
    <property type="molecule type" value="Genomic_DNA"/>
</dbReference>
<dbReference type="InterPro" id="IPR055380">
    <property type="entry name" value="BBS2_hp_dom"/>
</dbReference>
<evidence type="ECO:0000256" key="4">
    <source>
        <dbReference type="ARBA" id="ARBA00023069"/>
    </source>
</evidence>
<feature type="domain" description="BBS2 platform" evidence="12">
    <location>
        <begin position="487"/>
        <end position="582"/>
    </location>
</feature>
<accession>A0AAV2ZN52</accession>
<feature type="domain" description="BBS2 GAE" evidence="10">
    <location>
        <begin position="398"/>
        <end position="481"/>
    </location>
</feature>
<evidence type="ECO:0000256" key="7">
    <source>
        <dbReference type="PIRNR" id="PIRNR013684"/>
    </source>
</evidence>
<dbReference type="FunFam" id="2.130.10.10:FF:000967">
    <property type="entry name" value="Bardet-Biedl syndrome 2 protein homolog"/>
    <property type="match status" value="1"/>
</dbReference>
<evidence type="ECO:0000256" key="5">
    <source>
        <dbReference type="ARBA" id="ARBA00023212"/>
    </source>
</evidence>
<keyword evidence="16" id="KW-1185">Reference proteome</keyword>
<dbReference type="Pfam" id="PF14781">
    <property type="entry name" value="BBS2_N"/>
    <property type="match status" value="1"/>
</dbReference>
<dbReference type="Pfam" id="PF14782">
    <property type="entry name" value="BBS2_GAE"/>
    <property type="match status" value="1"/>
</dbReference>
<dbReference type="InterPro" id="IPR029429">
    <property type="entry name" value="BBS2_Mid"/>
</dbReference>
<dbReference type="GO" id="GO:1905515">
    <property type="term" value="P:non-motile cilium assembly"/>
    <property type="evidence" value="ECO:0007669"/>
    <property type="project" value="InterPro"/>
</dbReference>
<dbReference type="GO" id="GO:0034451">
    <property type="term" value="C:centriolar satellite"/>
    <property type="evidence" value="ECO:0007669"/>
    <property type="project" value="UniProtKB-SubCell"/>
</dbReference>
<comment type="caution">
    <text evidence="15">The sequence shown here is derived from an EMBL/GenBank/DDBJ whole genome shotgun (WGS) entry which is preliminary data.</text>
</comment>
<dbReference type="Pfam" id="PF23350">
    <property type="entry name" value="BBS2_pf"/>
    <property type="match status" value="1"/>
</dbReference>
<dbReference type="InterPro" id="IPR016616">
    <property type="entry name" value="Bardet-Biedl_syndrome_2_prot"/>
</dbReference>
<reference evidence="15" key="1">
    <citation type="thesis" date="2020" institute="ProQuest LLC" country="789 East Eisenhower Parkway, Ann Arbor, MI, USA">
        <title>Comparative Genomics and Chromosome Evolution.</title>
        <authorList>
            <person name="Mudd A.B."/>
        </authorList>
    </citation>
    <scope>NUCLEOTIDE SEQUENCE</scope>
    <source>
        <strain evidence="15">1538</strain>
        <tissue evidence="15">Blood</tissue>
    </source>
</reference>
<feature type="domain" description="BBS2 hairpin" evidence="14">
    <location>
        <begin position="594"/>
        <end position="691"/>
    </location>
</feature>
<dbReference type="InterPro" id="IPR029430">
    <property type="entry name" value="BBS2_N"/>
</dbReference>
<keyword evidence="7" id="KW-0472">Membrane</keyword>
<dbReference type="InterPro" id="IPR036322">
    <property type="entry name" value="WD40_repeat_dom_sf"/>
</dbReference>
<keyword evidence="7" id="KW-1003">Cell membrane</keyword>
<evidence type="ECO:0000259" key="11">
    <source>
        <dbReference type="Pfam" id="PF14783"/>
    </source>
</evidence>
<dbReference type="Pfam" id="PF14783">
    <property type="entry name" value="BBS2_Mid"/>
    <property type="match status" value="1"/>
</dbReference>